<keyword evidence="7" id="KW-1185">Reference proteome</keyword>
<proteinExistence type="inferred from homology"/>
<evidence type="ECO:0000256" key="5">
    <source>
        <dbReference type="SAM" id="MobiDB-lite"/>
    </source>
</evidence>
<reference evidence="6" key="4">
    <citation type="submission" date="2025-09" db="UniProtKB">
        <authorList>
            <consortium name="Ensembl"/>
        </authorList>
    </citation>
    <scope>IDENTIFICATION</scope>
</reference>
<dbReference type="Pfam" id="PF05997">
    <property type="entry name" value="Nop52"/>
    <property type="match status" value="1"/>
</dbReference>
<feature type="compositionally biased region" description="Basic and acidic residues" evidence="5">
    <location>
        <begin position="381"/>
        <end position="392"/>
    </location>
</feature>
<reference evidence="7" key="1">
    <citation type="journal article" date="2002" name="Science">
        <title>The draft genome of Ciona intestinalis: insights into chordate and vertebrate origins.</title>
        <authorList>
            <person name="Dehal P."/>
            <person name="Satou Y."/>
            <person name="Campbell R.K."/>
            <person name="Chapman J."/>
            <person name="Degnan B."/>
            <person name="De Tomaso A."/>
            <person name="Davidson B."/>
            <person name="Di Gregorio A."/>
            <person name="Gelpke M."/>
            <person name="Goodstein D.M."/>
            <person name="Harafuji N."/>
            <person name="Hastings K.E."/>
            <person name="Ho I."/>
            <person name="Hotta K."/>
            <person name="Huang W."/>
            <person name="Kawashima T."/>
            <person name="Lemaire P."/>
            <person name="Martinez D."/>
            <person name="Meinertzhagen I.A."/>
            <person name="Necula S."/>
            <person name="Nonaka M."/>
            <person name="Putnam N."/>
            <person name="Rash S."/>
            <person name="Saiga H."/>
            <person name="Satake M."/>
            <person name="Terry A."/>
            <person name="Yamada L."/>
            <person name="Wang H.G."/>
            <person name="Awazu S."/>
            <person name="Azumi K."/>
            <person name="Boore J."/>
            <person name="Branno M."/>
            <person name="Chin-Bow S."/>
            <person name="DeSantis R."/>
            <person name="Doyle S."/>
            <person name="Francino P."/>
            <person name="Keys D.N."/>
            <person name="Haga S."/>
            <person name="Hayashi H."/>
            <person name="Hino K."/>
            <person name="Imai K.S."/>
            <person name="Inaba K."/>
            <person name="Kano S."/>
            <person name="Kobayashi K."/>
            <person name="Kobayashi M."/>
            <person name="Lee B.I."/>
            <person name="Makabe K.W."/>
            <person name="Manohar C."/>
            <person name="Matassi G."/>
            <person name="Medina M."/>
            <person name="Mochizuki Y."/>
            <person name="Mount S."/>
            <person name="Morishita T."/>
            <person name="Miura S."/>
            <person name="Nakayama A."/>
            <person name="Nishizaka S."/>
            <person name="Nomoto H."/>
            <person name="Ohta F."/>
            <person name="Oishi K."/>
            <person name="Rigoutsos I."/>
            <person name="Sano M."/>
            <person name="Sasaki A."/>
            <person name="Sasakura Y."/>
            <person name="Shoguchi E."/>
            <person name="Shin-i T."/>
            <person name="Spagnuolo A."/>
            <person name="Stainier D."/>
            <person name="Suzuki M.M."/>
            <person name="Tassy O."/>
            <person name="Takatori N."/>
            <person name="Tokuoka M."/>
            <person name="Yagi K."/>
            <person name="Yoshizaki F."/>
            <person name="Wada S."/>
            <person name="Zhang C."/>
            <person name="Hyatt P.D."/>
            <person name="Larimer F."/>
            <person name="Detter C."/>
            <person name="Doggett N."/>
            <person name="Glavina T."/>
            <person name="Hawkins T."/>
            <person name="Richardson P."/>
            <person name="Lucas S."/>
            <person name="Kohara Y."/>
            <person name="Levine M."/>
            <person name="Satoh N."/>
            <person name="Rokhsar D.S."/>
        </authorList>
    </citation>
    <scope>NUCLEOTIDE SEQUENCE [LARGE SCALE GENOMIC DNA]</scope>
</reference>
<feature type="compositionally biased region" description="Basic and acidic residues" evidence="5">
    <location>
        <begin position="345"/>
        <end position="357"/>
    </location>
</feature>
<evidence type="ECO:0000256" key="1">
    <source>
        <dbReference type="ARBA" id="ARBA00004123"/>
    </source>
</evidence>
<keyword evidence="4" id="KW-0539">Nucleus</keyword>
<dbReference type="STRING" id="7719.ENSCINP00000006779"/>
<protein>
    <submittedName>
        <fullName evidence="6">Uncharacterized protein</fullName>
    </submittedName>
</protein>
<dbReference type="GO" id="GO:0005634">
    <property type="term" value="C:nucleus"/>
    <property type="evidence" value="ECO:0007669"/>
    <property type="project" value="UniProtKB-SubCell"/>
</dbReference>
<name>F6W1S6_CIOIN</name>
<dbReference type="AlphaFoldDB" id="F6W1S6"/>
<feature type="compositionally biased region" description="Basic residues" evidence="5">
    <location>
        <begin position="393"/>
        <end position="403"/>
    </location>
</feature>
<dbReference type="Ensembl" id="ENSCINT00000006779.3">
    <property type="protein sequence ID" value="ENSCINP00000006779.3"/>
    <property type="gene ID" value="ENSCING00000003304.3"/>
</dbReference>
<comment type="subcellular location">
    <subcellularLocation>
        <location evidence="1">Nucleus</location>
    </subcellularLocation>
</comment>
<dbReference type="OMA" id="REWVHID"/>
<dbReference type="Proteomes" id="UP000008144">
    <property type="component" value="Chromosome 9"/>
</dbReference>
<dbReference type="GO" id="GO:0006364">
    <property type="term" value="P:rRNA processing"/>
    <property type="evidence" value="ECO:0007669"/>
    <property type="project" value="UniProtKB-KW"/>
</dbReference>
<dbReference type="PANTHER" id="PTHR13026:SF0">
    <property type="entry name" value="RIBOSOMAL RNA PROCESSING 1B"/>
    <property type="match status" value="1"/>
</dbReference>
<keyword evidence="3" id="KW-0698">rRNA processing</keyword>
<evidence type="ECO:0000313" key="7">
    <source>
        <dbReference type="Proteomes" id="UP000008144"/>
    </source>
</evidence>
<dbReference type="InterPro" id="IPR010301">
    <property type="entry name" value="RRP1"/>
</dbReference>
<comment type="similarity">
    <text evidence="2">Belongs to the RRP1 family.</text>
</comment>
<feature type="region of interest" description="Disordered" evidence="5">
    <location>
        <begin position="345"/>
        <end position="403"/>
    </location>
</feature>
<evidence type="ECO:0000256" key="2">
    <source>
        <dbReference type="ARBA" id="ARBA00006374"/>
    </source>
</evidence>
<sequence>MTVEASSKHDVPLSSCSAVEAKFAQRLASNEKKIRDRAFKKLRQFMIARSVKQEGGFVRNEMIKMWKGLFYCMWMSDKPLIQEELANQMAQLITQLGCMKTSMLYLETFLATIQREWLGIDRLRMDKFLLLTRFMLRNAFECLKNKGWETGDIGWLTSILSNGPLCSVAPTANPTSGPSLGIRYHFIDIYLEELTACGIDSLEPEKATDLLLPFCSLVNNTSVIELKERVAEKIFQEIIDQSDAALKLVSEVSGEAPPDQPRLSFDYSGIADSLLEQTKQPGAMARNRKKVYQIIQNFREVASGNLPLDDFPNVPPDSDDLPQWKMEEKMVKEQAWEMTQELDKEYRERKKEKEENRSRKRKKKVVVDDVCEVGGTVPVETKTESADNVEKKSKNKYAKPKPE</sequence>
<dbReference type="EMBL" id="EAAA01002965">
    <property type="status" value="NOT_ANNOTATED_CDS"/>
    <property type="molecule type" value="Genomic_DNA"/>
</dbReference>
<dbReference type="GeneTree" id="ENSGT00390000011821"/>
<dbReference type="GO" id="GO:0030688">
    <property type="term" value="C:preribosome, small subunit precursor"/>
    <property type="evidence" value="ECO:0007669"/>
    <property type="project" value="InterPro"/>
</dbReference>
<organism evidence="6 7">
    <name type="scientific">Ciona intestinalis</name>
    <name type="common">Transparent sea squirt</name>
    <name type="synonym">Ascidia intestinalis</name>
    <dbReference type="NCBI Taxonomy" id="7719"/>
    <lineage>
        <taxon>Eukaryota</taxon>
        <taxon>Metazoa</taxon>
        <taxon>Chordata</taxon>
        <taxon>Tunicata</taxon>
        <taxon>Ascidiacea</taxon>
        <taxon>Phlebobranchia</taxon>
        <taxon>Cionidae</taxon>
        <taxon>Ciona</taxon>
    </lineage>
</organism>
<reference evidence="6" key="3">
    <citation type="submission" date="2025-08" db="UniProtKB">
        <authorList>
            <consortium name="Ensembl"/>
        </authorList>
    </citation>
    <scope>IDENTIFICATION</scope>
</reference>
<evidence type="ECO:0000256" key="3">
    <source>
        <dbReference type="ARBA" id="ARBA00022552"/>
    </source>
</evidence>
<dbReference type="HOGENOM" id="CLU_058293_0_0_1"/>
<dbReference type="PANTHER" id="PTHR13026">
    <property type="entry name" value="NNP-1 PROTEIN NOVEL NUCLEAR PROTEIN 1 NOP52"/>
    <property type="match status" value="1"/>
</dbReference>
<dbReference type="InParanoid" id="F6W1S6"/>
<evidence type="ECO:0000256" key="4">
    <source>
        <dbReference type="ARBA" id="ARBA00023242"/>
    </source>
</evidence>
<evidence type="ECO:0000313" key="6">
    <source>
        <dbReference type="Ensembl" id="ENSCINP00000006779.3"/>
    </source>
</evidence>
<reference evidence="6" key="2">
    <citation type="journal article" date="2008" name="Genome Biol.">
        <title>Improved genome assembly and evidence-based global gene model set for the chordate Ciona intestinalis: new insight into intron and operon populations.</title>
        <authorList>
            <person name="Satou Y."/>
            <person name="Mineta K."/>
            <person name="Ogasawara M."/>
            <person name="Sasakura Y."/>
            <person name="Shoguchi E."/>
            <person name="Ueno K."/>
            <person name="Yamada L."/>
            <person name="Matsumoto J."/>
            <person name="Wasserscheid J."/>
            <person name="Dewar K."/>
            <person name="Wiley G.B."/>
            <person name="Macmil S.L."/>
            <person name="Roe B.A."/>
            <person name="Zeller R.W."/>
            <person name="Hastings K.E."/>
            <person name="Lemaire P."/>
            <person name="Lindquist E."/>
            <person name="Endo T."/>
            <person name="Hotta K."/>
            <person name="Inaba K."/>
        </authorList>
    </citation>
    <scope>NUCLEOTIDE SEQUENCE [LARGE SCALE GENOMIC DNA]</scope>
    <source>
        <strain evidence="6">wild type</strain>
    </source>
</reference>
<accession>F6W1S6</accession>
<dbReference type="FunCoup" id="F6W1S6">
    <property type="interactions" value="411"/>
</dbReference>